<evidence type="ECO:0000313" key="2">
    <source>
        <dbReference type="EMBL" id="POF31521.1"/>
    </source>
</evidence>
<keyword evidence="1" id="KW-0732">Signal</keyword>
<dbReference type="AlphaFoldDB" id="A0A2S3UUX1"/>
<feature type="signal peptide" evidence="1">
    <location>
        <begin position="1"/>
        <end position="21"/>
    </location>
</feature>
<dbReference type="OrthoDB" id="7678186at2"/>
<evidence type="ECO:0000256" key="1">
    <source>
        <dbReference type="SAM" id="SignalP"/>
    </source>
</evidence>
<dbReference type="RefSeq" id="WP_103222454.1">
    <property type="nucleotide sequence ID" value="NZ_PPCN01000004.1"/>
</dbReference>
<reference evidence="2 3" key="1">
    <citation type="submission" date="2018-01" db="EMBL/GenBank/DDBJ databases">
        <title>Genomic Encyclopedia of Archaeal and Bacterial Type Strains, Phase II (KMG-II): from individual species to whole genera.</title>
        <authorList>
            <person name="Goeker M."/>
        </authorList>
    </citation>
    <scope>NUCLEOTIDE SEQUENCE [LARGE SCALE GENOMIC DNA]</scope>
    <source>
        <strain evidence="2 3">DSM 17023</strain>
    </source>
</reference>
<protein>
    <submittedName>
        <fullName evidence="2">Uncharacterized protein</fullName>
    </submittedName>
</protein>
<sequence length="158" mass="17686">MKTFFTTSFLAVSLLSNVAGAETVEKWNSGEVNGFTRFWTTNNEGSNFVVWCHPQRKVNGTLLHIVIAGDTPPPDTRVKLILDREVLDLPVNKQGYIDSGCATCADSFDYVWHKLRSSRSLAVKFQDERYAGFSLRGARQIIPGSVCPTDWDKRKPSS</sequence>
<name>A0A2S3UUX1_9HYPH</name>
<dbReference type="Proteomes" id="UP000236959">
    <property type="component" value="Unassembled WGS sequence"/>
</dbReference>
<accession>A0A2S3UUX1</accession>
<evidence type="ECO:0000313" key="3">
    <source>
        <dbReference type="Proteomes" id="UP000236959"/>
    </source>
</evidence>
<organism evidence="2 3">
    <name type="scientific">Roseibium marinum</name>
    <dbReference type="NCBI Taxonomy" id="281252"/>
    <lineage>
        <taxon>Bacteria</taxon>
        <taxon>Pseudomonadati</taxon>
        <taxon>Pseudomonadota</taxon>
        <taxon>Alphaproteobacteria</taxon>
        <taxon>Hyphomicrobiales</taxon>
        <taxon>Stappiaceae</taxon>
        <taxon>Roseibium</taxon>
    </lineage>
</organism>
<proteinExistence type="predicted"/>
<feature type="chain" id="PRO_5015684031" evidence="1">
    <location>
        <begin position="22"/>
        <end position="158"/>
    </location>
</feature>
<comment type="caution">
    <text evidence="2">The sequence shown here is derived from an EMBL/GenBank/DDBJ whole genome shotgun (WGS) entry which is preliminary data.</text>
</comment>
<gene>
    <name evidence="2" type="ORF">CLV41_10485</name>
</gene>
<keyword evidence="3" id="KW-1185">Reference proteome</keyword>
<dbReference type="EMBL" id="PPCN01000004">
    <property type="protein sequence ID" value="POF31521.1"/>
    <property type="molecule type" value="Genomic_DNA"/>
</dbReference>